<evidence type="ECO:0000313" key="6">
    <source>
        <dbReference type="Proteomes" id="UP001595075"/>
    </source>
</evidence>
<dbReference type="PANTHER" id="PTHR10963:SF55">
    <property type="entry name" value="GLYCOSIDE HYDROLASE FAMILY 16 PROTEIN"/>
    <property type="match status" value="1"/>
</dbReference>
<dbReference type="PROSITE" id="PS51762">
    <property type="entry name" value="GH16_2"/>
    <property type="match status" value="1"/>
</dbReference>
<comment type="caution">
    <text evidence="5">The sequence shown here is derived from an EMBL/GenBank/DDBJ whole genome shotgun (WGS) entry which is preliminary data.</text>
</comment>
<feature type="domain" description="GH16" evidence="4">
    <location>
        <begin position="135"/>
        <end position="470"/>
    </location>
</feature>
<keyword evidence="3" id="KW-0472">Membrane</keyword>
<evidence type="ECO:0000256" key="2">
    <source>
        <dbReference type="SAM" id="MobiDB-lite"/>
    </source>
</evidence>
<feature type="region of interest" description="Disordered" evidence="2">
    <location>
        <begin position="1"/>
        <end position="67"/>
    </location>
</feature>
<proteinExistence type="inferred from homology"/>
<evidence type="ECO:0000259" key="4">
    <source>
        <dbReference type="PROSITE" id="PS51762"/>
    </source>
</evidence>
<keyword evidence="3" id="KW-0812">Transmembrane</keyword>
<gene>
    <name evidence="5" type="ORF">VTL71DRAFT_9272</name>
</gene>
<dbReference type="SUPFAM" id="SSF49899">
    <property type="entry name" value="Concanavalin A-like lectins/glucanases"/>
    <property type="match status" value="1"/>
</dbReference>
<dbReference type="Proteomes" id="UP001595075">
    <property type="component" value="Unassembled WGS sequence"/>
</dbReference>
<dbReference type="InterPro" id="IPR050546">
    <property type="entry name" value="Glycosyl_Hydrlase_16"/>
</dbReference>
<evidence type="ECO:0000313" key="5">
    <source>
        <dbReference type="EMBL" id="KAL2060631.1"/>
    </source>
</evidence>
<feature type="compositionally biased region" description="Polar residues" evidence="2">
    <location>
        <begin position="28"/>
        <end position="43"/>
    </location>
</feature>
<accession>A0ABR4BU54</accession>
<comment type="similarity">
    <text evidence="1">Belongs to the glycosyl hydrolase 16 family.</text>
</comment>
<evidence type="ECO:0000256" key="1">
    <source>
        <dbReference type="ARBA" id="ARBA00006865"/>
    </source>
</evidence>
<feature type="transmembrane region" description="Helical" evidence="3">
    <location>
        <begin position="92"/>
        <end position="110"/>
    </location>
</feature>
<dbReference type="EMBL" id="JAZHXI010000021">
    <property type="protein sequence ID" value="KAL2060631.1"/>
    <property type="molecule type" value="Genomic_DNA"/>
</dbReference>
<reference evidence="5 6" key="1">
    <citation type="journal article" date="2024" name="Commun. Biol.">
        <title>Comparative genomic analysis of thermophilic fungi reveals convergent evolutionary adaptations and gene losses.</title>
        <authorList>
            <person name="Steindorff A.S."/>
            <person name="Aguilar-Pontes M.V."/>
            <person name="Robinson A.J."/>
            <person name="Andreopoulos B."/>
            <person name="LaButti K."/>
            <person name="Kuo A."/>
            <person name="Mondo S."/>
            <person name="Riley R."/>
            <person name="Otillar R."/>
            <person name="Haridas S."/>
            <person name="Lipzen A."/>
            <person name="Grimwood J."/>
            <person name="Schmutz J."/>
            <person name="Clum A."/>
            <person name="Reid I.D."/>
            <person name="Moisan M.C."/>
            <person name="Butler G."/>
            <person name="Nguyen T.T.M."/>
            <person name="Dewar K."/>
            <person name="Conant G."/>
            <person name="Drula E."/>
            <person name="Henrissat B."/>
            <person name="Hansel C."/>
            <person name="Singer S."/>
            <person name="Hutchinson M.I."/>
            <person name="de Vries R.P."/>
            <person name="Natvig D.O."/>
            <person name="Powell A.J."/>
            <person name="Tsang A."/>
            <person name="Grigoriev I.V."/>
        </authorList>
    </citation>
    <scope>NUCLEOTIDE SEQUENCE [LARGE SCALE GENOMIC DNA]</scope>
    <source>
        <strain evidence="5 6">CBS 494.80</strain>
    </source>
</reference>
<evidence type="ECO:0000256" key="3">
    <source>
        <dbReference type="SAM" id="Phobius"/>
    </source>
</evidence>
<keyword evidence="6" id="KW-1185">Reference proteome</keyword>
<name>A0ABR4BU54_9HELO</name>
<sequence length="470" mass="52695">MNNHQLTTEMFGGGIKRPTSDSMPPGWSRSNSLHQHNPFSTPAMSILSEPRSPTESTSGARPRRRFKSSRLTGEYEKPWLDKKNRAMPWDAITFYSAVTASFLIGGYLLYDAYIKVPRHEYCLILDDKFATLDTNTWSHEIQVNGYGTGSFDWTTDDPANTYFDAAGLHIVPTLTLESTDITVDQLMNGYTVNLTADGTCTNSGGHRSSEDYVSPCSVVSNSTKNQIINPVRSARLTTAGKKTIKYGRVEVTAQMPKGDWLWPAIWLMPQDSVYGEWPRSGEIDIAESRGNDAEKYGLGNNIIGSALHWGTSYDNNMVDRSKGEWGSKRIKYSEGFHTYGLEWSEKYLFLWLDGRLRQVLFVDFKAMGSLWDYGKFGQTAINGTAPDNPWAKGGSNAPFDQSFYLILNVAVGSTNGYFPDKFGEKPWLDGSKNAMGDFWKANQTWLPTWGEGSTRGMTVNRVRMWQEGTC</sequence>
<dbReference type="PANTHER" id="PTHR10963">
    <property type="entry name" value="GLYCOSYL HYDROLASE-RELATED"/>
    <property type="match status" value="1"/>
</dbReference>
<protein>
    <recommendedName>
        <fullName evidence="4">GH16 domain-containing protein</fullName>
    </recommendedName>
</protein>
<organism evidence="5 6">
    <name type="scientific">Oculimacula yallundae</name>
    <dbReference type="NCBI Taxonomy" id="86028"/>
    <lineage>
        <taxon>Eukaryota</taxon>
        <taxon>Fungi</taxon>
        <taxon>Dikarya</taxon>
        <taxon>Ascomycota</taxon>
        <taxon>Pezizomycotina</taxon>
        <taxon>Leotiomycetes</taxon>
        <taxon>Helotiales</taxon>
        <taxon>Ploettnerulaceae</taxon>
        <taxon>Oculimacula</taxon>
    </lineage>
</organism>
<dbReference type="InterPro" id="IPR000757">
    <property type="entry name" value="Beta-glucanase-like"/>
</dbReference>
<dbReference type="Pfam" id="PF00722">
    <property type="entry name" value="Glyco_hydro_16"/>
    <property type="match status" value="1"/>
</dbReference>
<dbReference type="Gene3D" id="2.60.120.200">
    <property type="match status" value="1"/>
</dbReference>
<keyword evidence="3" id="KW-1133">Transmembrane helix</keyword>
<dbReference type="InterPro" id="IPR013320">
    <property type="entry name" value="ConA-like_dom_sf"/>
</dbReference>